<dbReference type="InterPro" id="IPR032466">
    <property type="entry name" value="Metal_Hydrolase"/>
</dbReference>
<feature type="domain" description="Amidohydrolase-related" evidence="5">
    <location>
        <begin position="95"/>
        <end position="377"/>
    </location>
</feature>
<dbReference type="PANTHER" id="PTHR11113">
    <property type="entry name" value="N-ACETYLGLUCOSAMINE-6-PHOSPHATE DEACETYLASE"/>
    <property type="match status" value="1"/>
</dbReference>
<dbReference type="GO" id="GO:0000034">
    <property type="term" value="F:adenine deaminase activity"/>
    <property type="evidence" value="ECO:0007669"/>
    <property type="project" value="UniProtKB-EC"/>
</dbReference>
<protein>
    <recommendedName>
        <fullName evidence="2">adenine deaminase</fullName>
        <ecNumber evidence="2">3.5.4.2</ecNumber>
    </recommendedName>
</protein>
<evidence type="ECO:0000256" key="3">
    <source>
        <dbReference type="ARBA" id="ARBA00022801"/>
    </source>
</evidence>
<feature type="domain" description="Adenine deaminase C-terminal" evidence="6">
    <location>
        <begin position="426"/>
        <end position="587"/>
    </location>
</feature>
<proteinExistence type="inferred from homology"/>
<evidence type="ECO:0000313" key="7">
    <source>
        <dbReference type="EMBL" id="KWZ85408.1"/>
    </source>
</evidence>
<evidence type="ECO:0000259" key="6">
    <source>
        <dbReference type="Pfam" id="PF13382"/>
    </source>
</evidence>
<dbReference type="Gene3D" id="2.30.40.10">
    <property type="entry name" value="Urease, subunit C, domain 1"/>
    <property type="match status" value="1"/>
</dbReference>
<evidence type="ECO:0000256" key="1">
    <source>
        <dbReference type="ARBA" id="ARBA00006773"/>
    </source>
</evidence>
<dbReference type="PANTHER" id="PTHR11113:SF6">
    <property type="entry name" value="ADENINE DEAMINASE YERA-RELATED"/>
    <property type="match status" value="1"/>
</dbReference>
<organism evidence="7 8">
    <name type="scientific">Heyndrickxia coagulans</name>
    <name type="common">Weizmannia coagulans</name>
    <dbReference type="NCBI Taxonomy" id="1398"/>
    <lineage>
        <taxon>Bacteria</taxon>
        <taxon>Bacillati</taxon>
        <taxon>Bacillota</taxon>
        <taxon>Bacilli</taxon>
        <taxon>Bacillales</taxon>
        <taxon>Bacillaceae</taxon>
        <taxon>Heyndrickxia</taxon>
    </lineage>
</organism>
<reference evidence="8" key="1">
    <citation type="submission" date="2016-01" db="EMBL/GenBank/DDBJ databases">
        <authorList>
            <person name="Mitreva M."/>
            <person name="Pepin K.H."/>
            <person name="Mihindukulasuriya K.A."/>
            <person name="Fulton R."/>
            <person name="Fronick C."/>
            <person name="O'Laughlin M."/>
            <person name="Miner T."/>
            <person name="Herter B."/>
            <person name="Rosa B.A."/>
            <person name="Cordes M."/>
            <person name="Tomlinson C."/>
            <person name="Wollam A."/>
            <person name="Palsikar V.B."/>
            <person name="Mardis E.R."/>
            <person name="Wilson R.K."/>
        </authorList>
    </citation>
    <scope>NUCLEOTIDE SEQUENCE [LARGE SCALE GENOMIC DNA]</scope>
    <source>
        <strain evidence="8">GED7749B</strain>
    </source>
</reference>
<dbReference type="SUPFAM" id="SSF51556">
    <property type="entry name" value="Metallo-dependent hydrolases"/>
    <property type="match status" value="1"/>
</dbReference>
<dbReference type="InterPro" id="IPR026912">
    <property type="entry name" value="Adenine_deam_C"/>
</dbReference>
<dbReference type="AlphaFoldDB" id="A0A133L0W1"/>
<dbReference type="InterPro" id="IPR011059">
    <property type="entry name" value="Metal-dep_hydrolase_composite"/>
</dbReference>
<dbReference type="InterPro" id="IPR006680">
    <property type="entry name" value="Amidohydro-rel"/>
</dbReference>
<keyword evidence="3" id="KW-0378">Hydrolase</keyword>
<dbReference type="Gene3D" id="3.20.20.140">
    <property type="entry name" value="Metal-dependent hydrolases"/>
    <property type="match status" value="1"/>
</dbReference>
<accession>A0A133L0W1</accession>
<dbReference type="Proteomes" id="UP000070376">
    <property type="component" value="Unassembled WGS sequence"/>
</dbReference>
<gene>
    <name evidence="7" type="ORF">HMPREF3213_00435</name>
</gene>
<dbReference type="EMBL" id="LRPN01000016">
    <property type="protein sequence ID" value="KWZ85408.1"/>
    <property type="molecule type" value="Genomic_DNA"/>
</dbReference>
<dbReference type="EC" id="3.5.4.2" evidence="2"/>
<comment type="catalytic activity">
    <reaction evidence="4">
        <text>adenine + H2O + H(+) = hypoxanthine + NH4(+)</text>
        <dbReference type="Rhea" id="RHEA:23688"/>
        <dbReference type="ChEBI" id="CHEBI:15377"/>
        <dbReference type="ChEBI" id="CHEBI:15378"/>
        <dbReference type="ChEBI" id="CHEBI:16708"/>
        <dbReference type="ChEBI" id="CHEBI:17368"/>
        <dbReference type="ChEBI" id="CHEBI:28938"/>
        <dbReference type="EC" id="3.5.4.2"/>
    </reaction>
</comment>
<evidence type="ECO:0000256" key="4">
    <source>
        <dbReference type="ARBA" id="ARBA00047720"/>
    </source>
</evidence>
<dbReference type="PATRIC" id="fig|1398.22.peg.432"/>
<evidence type="ECO:0000313" key="8">
    <source>
        <dbReference type="Proteomes" id="UP000070376"/>
    </source>
</evidence>
<dbReference type="SUPFAM" id="SSF51338">
    <property type="entry name" value="Composite domain of metallo-dependent hydrolases"/>
    <property type="match status" value="1"/>
</dbReference>
<comment type="similarity">
    <text evidence="1">Belongs to the metallo-dependent hydrolases superfamily. Adenine deaminase family.</text>
</comment>
<sequence>MVIYEYIRVSLGRNETMLDQRYRWKNKQIREHVAVLDGKLSPDMVLTNARFLHSTLRKWVTGNIWIYQDRIIYTGEKLPEKTSGCEITDCSGQWLVPGYIEPHVHPFQLYNPQTFAHYAAQKGTTTLINDNLMLVLLTDKKKAFSLMQKLRHSPVTMYWWARFDGQTELVDEEMVFSHECVKSWLEHDAVLQGGELTGWPKLVDGDDLMLHWIQEAKRMRKKIEGHFPGASEKTLAKMMLFGADCDHEAMTGKEVLNRLMQGYTVSLRHSSIRPDLPVLLDEMKALGIDQYDQMFFTTDGSSPAFYEEGVIDRMIQIAMEHGVPPVDAYLMASYNVARYYNIQHLHGIIATGRVASINFLESETNPVPVSVLSKGVWLKKDGKGIEPEEPVDWALYGQGPLELDWDLEPDDLQFSMPFGLEMSNSVITRPYSISYDVSYEVLPDNYEDNFLMLMDKKGKWRINTLVKGFAKNLMGLASSYSSTGDILCIGKSKSDMLLAFKRMKEMGGGIVIAENGKIIHEIPLPVGGIMSDKSMDELIGDMKKFSSILRDRGYAYDDPMYSLLFLCATHLPYIRITSKGMYDVMKKTILFPTIMR</sequence>
<dbReference type="Pfam" id="PF13382">
    <property type="entry name" value="Adenine_deam_C"/>
    <property type="match status" value="1"/>
</dbReference>
<name>A0A133L0W1_HEYCO</name>
<evidence type="ECO:0000256" key="2">
    <source>
        <dbReference type="ARBA" id="ARBA00012782"/>
    </source>
</evidence>
<comment type="caution">
    <text evidence="7">The sequence shown here is derived from an EMBL/GenBank/DDBJ whole genome shotgun (WGS) entry which is preliminary data.</text>
</comment>
<evidence type="ECO:0000259" key="5">
    <source>
        <dbReference type="Pfam" id="PF01979"/>
    </source>
</evidence>
<dbReference type="Pfam" id="PF01979">
    <property type="entry name" value="Amidohydro_1"/>
    <property type="match status" value="1"/>
</dbReference>